<name>A0A4Y2Q9R2_ARAVE</name>
<dbReference type="AlphaFoldDB" id="A0A4Y2Q9R2"/>
<proteinExistence type="predicted"/>
<gene>
    <name evidence="1" type="ORF">AVEN_176244_1</name>
</gene>
<dbReference type="EMBL" id="BGPR01013125">
    <property type="protein sequence ID" value="GBN59357.1"/>
    <property type="molecule type" value="Genomic_DNA"/>
</dbReference>
<sequence length="139" mass="16226">MKSLLQKESIIRRQTEWDNGETGRNVYNILAKVKITSSPCKRTEKMFVKGHGPFPKYLKRFNIRNSDSCVCGYLGNPIHYTTSCLFTTSYLLTKPSADLEPLWWKRVQNNKIFRAKIRKLIHFITENEALLFPKEGNNN</sequence>
<keyword evidence="2" id="KW-1185">Reference proteome</keyword>
<dbReference type="Proteomes" id="UP000499080">
    <property type="component" value="Unassembled WGS sequence"/>
</dbReference>
<accession>A0A4Y2Q9R2</accession>
<protein>
    <submittedName>
        <fullName evidence="1">Uncharacterized protein</fullName>
    </submittedName>
</protein>
<evidence type="ECO:0000313" key="2">
    <source>
        <dbReference type="Proteomes" id="UP000499080"/>
    </source>
</evidence>
<reference evidence="1 2" key="1">
    <citation type="journal article" date="2019" name="Sci. Rep.">
        <title>Orb-weaving spider Araneus ventricosus genome elucidates the spidroin gene catalogue.</title>
        <authorList>
            <person name="Kono N."/>
            <person name="Nakamura H."/>
            <person name="Ohtoshi R."/>
            <person name="Moran D.A.P."/>
            <person name="Shinohara A."/>
            <person name="Yoshida Y."/>
            <person name="Fujiwara M."/>
            <person name="Mori M."/>
            <person name="Tomita M."/>
            <person name="Arakawa K."/>
        </authorList>
    </citation>
    <scope>NUCLEOTIDE SEQUENCE [LARGE SCALE GENOMIC DNA]</scope>
</reference>
<organism evidence="1 2">
    <name type="scientific">Araneus ventricosus</name>
    <name type="common">Orbweaver spider</name>
    <name type="synonym">Epeira ventricosa</name>
    <dbReference type="NCBI Taxonomy" id="182803"/>
    <lineage>
        <taxon>Eukaryota</taxon>
        <taxon>Metazoa</taxon>
        <taxon>Ecdysozoa</taxon>
        <taxon>Arthropoda</taxon>
        <taxon>Chelicerata</taxon>
        <taxon>Arachnida</taxon>
        <taxon>Araneae</taxon>
        <taxon>Araneomorphae</taxon>
        <taxon>Entelegynae</taxon>
        <taxon>Araneoidea</taxon>
        <taxon>Araneidae</taxon>
        <taxon>Araneus</taxon>
    </lineage>
</organism>
<evidence type="ECO:0000313" key="1">
    <source>
        <dbReference type="EMBL" id="GBN59357.1"/>
    </source>
</evidence>
<comment type="caution">
    <text evidence="1">The sequence shown here is derived from an EMBL/GenBank/DDBJ whole genome shotgun (WGS) entry which is preliminary data.</text>
</comment>